<dbReference type="EC" id="2.7.13.3" evidence="2"/>
<proteinExistence type="predicted"/>
<keyword evidence="5" id="KW-0547">Nucleotide-binding</keyword>
<dbReference type="CDD" id="cd00075">
    <property type="entry name" value="HATPase"/>
    <property type="match status" value="1"/>
</dbReference>
<evidence type="ECO:0000256" key="5">
    <source>
        <dbReference type="ARBA" id="ARBA00022741"/>
    </source>
</evidence>
<evidence type="ECO:0000256" key="6">
    <source>
        <dbReference type="ARBA" id="ARBA00022777"/>
    </source>
</evidence>
<keyword evidence="9" id="KW-0812">Transmembrane</keyword>
<comment type="catalytic activity">
    <reaction evidence="1">
        <text>ATP + protein L-histidine = ADP + protein N-phospho-L-histidine.</text>
        <dbReference type="EC" id="2.7.13.3"/>
    </reaction>
</comment>
<organism evidence="11 12">
    <name type="scientific">Sinimarinibacterium flocculans</name>
    <dbReference type="NCBI Taxonomy" id="985250"/>
    <lineage>
        <taxon>Bacteria</taxon>
        <taxon>Pseudomonadati</taxon>
        <taxon>Pseudomonadota</taxon>
        <taxon>Gammaproteobacteria</taxon>
        <taxon>Nevskiales</taxon>
        <taxon>Nevskiaceae</taxon>
        <taxon>Sinimarinibacterium</taxon>
    </lineage>
</organism>
<evidence type="ECO:0000256" key="8">
    <source>
        <dbReference type="ARBA" id="ARBA00023012"/>
    </source>
</evidence>
<dbReference type="InterPro" id="IPR036097">
    <property type="entry name" value="HisK_dim/P_sf"/>
</dbReference>
<feature type="transmembrane region" description="Helical" evidence="9">
    <location>
        <begin position="129"/>
        <end position="148"/>
    </location>
</feature>
<dbReference type="CDD" id="cd00082">
    <property type="entry name" value="HisKA"/>
    <property type="match status" value="1"/>
</dbReference>
<keyword evidence="8" id="KW-0902">Two-component regulatory system</keyword>
<evidence type="ECO:0000256" key="9">
    <source>
        <dbReference type="SAM" id="Phobius"/>
    </source>
</evidence>
<keyword evidence="7" id="KW-0067">ATP-binding</keyword>
<evidence type="ECO:0000259" key="10">
    <source>
        <dbReference type="PROSITE" id="PS50109"/>
    </source>
</evidence>
<dbReference type="OrthoDB" id="9815750at2"/>
<accession>A0A318ECM9</accession>
<evidence type="ECO:0000256" key="7">
    <source>
        <dbReference type="ARBA" id="ARBA00022840"/>
    </source>
</evidence>
<dbReference type="Pfam" id="PF02518">
    <property type="entry name" value="HATPase_c"/>
    <property type="match status" value="1"/>
</dbReference>
<dbReference type="Pfam" id="PF25323">
    <property type="entry name" value="6TM_PilS"/>
    <property type="match status" value="1"/>
</dbReference>
<dbReference type="Pfam" id="PF00989">
    <property type="entry name" value="PAS"/>
    <property type="match status" value="1"/>
</dbReference>
<dbReference type="InterPro" id="IPR003661">
    <property type="entry name" value="HisK_dim/P_dom"/>
</dbReference>
<dbReference type="GO" id="GO:0005524">
    <property type="term" value="F:ATP binding"/>
    <property type="evidence" value="ECO:0007669"/>
    <property type="project" value="UniProtKB-KW"/>
</dbReference>
<dbReference type="SMART" id="SM00388">
    <property type="entry name" value="HisKA"/>
    <property type="match status" value="1"/>
</dbReference>
<sequence length="546" mass="58852">MKAADTTPVSEHARAEDWRVLTVLGPYRLLLVAILLTLFRSGYGPDFLLLLQPLTFFYGCLAYAISALVLLLLGVYRAPGLRAQAHLHLLVDSAAIGLLVYGAGGVASGLGILLLPPVVGGSLVIRPRLAAVHAAAATLTMFAAEFGYQLQARTWDASEYSQAGLLGLMFFVSGLVANLVAQRARRSEAMAARVGSEYLNLSRLSENIIESMHTGVCVVDGDDRVRVVNAAARRLIGDALQPSRPIAEAAPALAGALQAWRSGHSAAEPLHAEATGREVTSRFTRLGWGGTAPTLVMLDDAAQLREQAQQIKFAALGRLSAGIAHEIRNPLSAITQAGQLLAEAPEIQGENQRLLAMIQRHAGRIDRIVRDVLDLSRRDRGSRRSIRLRDWLLRTAALYHESHPHQPRPVEMGDVGAHLHVHFDPEHLRQILFNLWDNSFEHGAAGGRSVTVLMQAGIDGADGAVELDIIDDGAGIDAAQHDRIFEPFFTTHAGGTGLGLFLCRELCEYNQARLSHVPGAAGATFRIRFGAPADRRGAARHAEEPA</sequence>
<name>A0A318ECM9_9GAMM</name>
<evidence type="ECO:0000313" key="11">
    <source>
        <dbReference type="EMBL" id="PXV70307.1"/>
    </source>
</evidence>
<dbReference type="GO" id="GO:0006355">
    <property type="term" value="P:regulation of DNA-templated transcription"/>
    <property type="evidence" value="ECO:0007669"/>
    <property type="project" value="InterPro"/>
</dbReference>
<keyword evidence="9" id="KW-0472">Membrane</keyword>
<dbReference type="AlphaFoldDB" id="A0A318ECM9"/>
<keyword evidence="12" id="KW-1185">Reference proteome</keyword>
<dbReference type="InterPro" id="IPR003594">
    <property type="entry name" value="HATPase_dom"/>
</dbReference>
<dbReference type="Gene3D" id="1.10.287.130">
    <property type="match status" value="1"/>
</dbReference>
<dbReference type="InterPro" id="IPR004358">
    <property type="entry name" value="Sig_transdc_His_kin-like_C"/>
</dbReference>
<gene>
    <name evidence="11" type="ORF">C8D93_102159</name>
</gene>
<dbReference type="PANTHER" id="PTHR43065:SF52">
    <property type="entry name" value="SENSOR PROTEIN KINASE PILS"/>
    <property type="match status" value="1"/>
</dbReference>
<dbReference type="Gene3D" id="3.30.565.10">
    <property type="entry name" value="Histidine kinase-like ATPase, C-terminal domain"/>
    <property type="match status" value="1"/>
</dbReference>
<keyword evidence="4" id="KW-0808">Transferase</keyword>
<feature type="domain" description="Histidine kinase" evidence="10">
    <location>
        <begin position="322"/>
        <end position="533"/>
    </location>
</feature>
<feature type="transmembrane region" description="Helical" evidence="9">
    <location>
        <begin position="96"/>
        <end position="117"/>
    </location>
</feature>
<dbReference type="Gene3D" id="3.30.450.20">
    <property type="entry name" value="PAS domain"/>
    <property type="match status" value="1"/>
</dbReference>
<dbReference type="SUPFAM" id="SSF55874">
    <property type="entry name" value="ATPase domain of HSP90 chaperone/DNA topoisomerase II/histidine kinase"/>
    <property type="match status" value="1"/>
</dbReference>
<keyword evidence="3" id="KW-0597">Phosphoprotein</keyword>
<dbReference type="PANTHER" id="PTHR43065">
    <property type="entry name" value="SENSOR HISTIDINE KINASE"/>
    <property type="match status" value="1"/>
</dbReference>
<dbReference type="EMBL" id="QICN01000002">
    <property type="protein sequence ID" value="PXV70307.1"/>
    <property type="molecule type" value="Genomic_DNA"/>
</dbReference>
<dbReference type="Proteomes" id="UP000248330">
    <property type="component" value="Unassembled WGS sequence"/>
</dbReference>
<comment type="caution">
    <text evidence="11">The sequence shown here is derived from an EMBL/GenBank/DDBJ whole genome shotgun (WGS) entry which is preliminary data.</text>
</comment>
<dbReference type="InterPro" id="IPR005467">
    <property type="entry name" value="His_kinase_dom"/>
</dbReference>
<feature type="transmembrane region" description="Helical" evidence="9">
    <location>
        <begin position="55"/>
        <end position="76"/>
    </location>
</feature>
<evidence type="ECO:0000256" key="1">
    <source>
        <dbReference type="ARBA" id="ARBA00000085"/>
    </source>
</evidence>
<evidence type="ECO:0000256" key="2">
    <source>
        <dbReference type="ARBA" id="ARBA00012438"/>
    </source>
</evidence>
<protein>
    <recommendedName>
        <fullName evidence="2">histidine kinase</fullName>
        <ecNumber evidence="2">2.7.13.3</ecNumber>
    </recommendedName>
</protein>
<dbReference type="InterPro" id="IPR035965">
    <property type="entry name" value="PAS-like_dom_sf"/>
</dbReference>
<keyword evidence="6 11" id="KW-0418">Kinase</keyword>
<evidence type="ECO:0000256" key="4">
    <source>
        <dbReference type="ARBA" id="ARBA00022679"/>
    </source>
</evidence>
<dbReference type="RefSeq" id="WP_110263985.1">
    <property type="nucleotide sequence ID" value="NZ_CAWNXA010000002.1"/>
</dbReference>
<evidence type="ECO:0000313" key="12">
    <source>
        <dbReference type="Proteomes" id="UP000248330"/>
    </source>
</evidence>
<dbReference type="InterPro" id="IPR013767">
    <property type="entry name" value="PAS_fold"/>
</dbReference>
<dbReference type="GO" id="GO:0000155">
    <property type="term" value="F:phosphorelay sensor kinase activity"/>
    <property type="evidence" value="ECO:0007669"/>
    <property type="project" value="InterPro"/>
</dbReference>
<feature type="transmembrane region" description="Helical" evidence="9">
    <location>
        <begin position="160"/>
        <end position="181"/>
    </location>
</feature>
<feature type="transmembrane region" description="Helical" evidence="9">
    <location>
        <begin position="20"/>
        <end position="43"/>
    </location>
</feature>
<keyword evidence="9" id="KW-1133">Transmembrane helix</keyword>
<dbReference type="PROSITE" id="PS50109">
    <property type="entry name" value="HIS_KIN"/>
    <property type="match status" value="1"/>
</dbReference>
<dbReference type="InterPro" id="IPR036890">
    <property type="entry name" value="HATPase_C_sf"/>
</dbReference>
<dbReference type="SMART" id="SM00387">
    <property type="entry name" value="HATPase_c"/>
    <property type="match status" value="1"/>
</dbReference>
<dbReference type="SUPFAM" id="SSF47384">
    <property type="entry name" value="Homodimeric domain of signal transducing histidine kinase"/>
    <property type="match status" value="1"/>
</dbReference>
<dbReference type="SUPFAM" id="SSF55785">
    <property type="entry name" value="PYP-like sensor domain (PAS domain)"/>
    <property type="match status" value="1"/>
</dbReference>
<dbReference type="PRINTS" id="PR00344">
    <property type="entry name" value="BCTRLSENSOR"/>
</dbReference>
<evidence type="ECO:0000256" key="3">
    <source>
        <dbReference type="ARBA" id="ARBA00022553"/>
    </source>
</evidence>
<reference evidence="11 12" key="1">
    <citation type="submission" date="2018-04" db="EMBL/GenBank/DDBJ databases">
        <title>Genomic Encyclopedia of Type Strains, Phase IV (KMG-IV): sequencing the most valuable type-strain genomes for metagenomic binning, comparative biology and taxonomic classification.</title>
        <authorList>
            <person name="Goeker M."/>
        </authorList>
    </citation>
    <scope>NUCLEOTIDE SEQUENCE [LARGE SCALE GENOMIC DNA]</scope>
    <source>
        <strain evidence="11 12">DSM 104150</strain>
    </source>
</reference>
<dbReference type="Pfam" id="PF00512">
    <property type="entry name" value="HisKA"/>
    <property type="match status" value="1"/>
</dbReference>